<dbReference type="InterPro" id="IPR050883">
    <property type="entry name" value="PNGase"/>
</dbReference>
<dbReference type="Gene3D" id="1.20.1610.10">
    <property type="entry name" value="alpha-1,2-mannosidases domains"/>
    <property type="match status" value="1"/>
</dbReference>
<dbReference type="FunFam" id="3.30.2080.10:FF:000001">
    <property type="entry name" value="Alpha-1,2-mannosidase subfamily"/>
    <property type="match status" value="1"/>
</dbReference>
<dbReference type="GO" id="GO:0005975">
    <property type="term" value="P:carbohydrate metabolic process"/>
    <property type="evidence" value="ECO:0007669"/>
    <property type="project" value="InterPro"/>
</dbReference>
<gene>
    <name evidence="3" type="ORF">DMH04_02525</name>
</gene>
<sequence length="928" mass="98765">MFSRAVAFERPSQVRKWSVDNVVSLHPCRRNIMRALAASLGFAAALMFAASPATAEPVRTAVSDPAQYVNPFVGTKPGGPDFGHGGGAGNTFPGADAPFGMMQWSPDTVTHQHGGYHYDDNRIKGFSLTHLSGPGCSDFGNIPFMPTLGTSPVSNYTFSHANESASPGSYSVTFNNGLRTELTTTARSGMARFTYPAGQRASLSVDAAKAFNAASGTITIGTNSLSGYTDSGGFCGAGNRYRLYFHAVFDTPFATSGVAGADGKVDESRKSISAGSLPQTQKGADTRRGPAITSDVTPLAAAAFVSFNAATVTARVGISFVSLEGAQANRNAEQGTRSFEEIRTGTRNAWNNLLGRINVTGGTDAQLRTLYTGLYHSLLHPNVFSDVDGRYMGFDKQVHSVPSGRVQYANFSGWDVYRSQVALIALIAPAEAADIAQSAINQAAYGGYFDRWTVANGGTGVMNGDPVSIIVSTMHAFGATNFDAADGLRRIVAGVNDVRQRPGWLQYNQYGYVPIGLPDVWGSASTTLEYTSADFAISQLAARLGDSATAENFLRRAQNWRNIFESGTKYIQPRNTDTTFPSFSPTQQNEFVEGNGGQYAWMVPYNHRGLFGAMGGNATVVSRLDSFFTELNAGPTKNMAYLGNEPTLNTPWAYAYAGAPYKTQDVVRRALTTLFKPLPEGIVGNDDLGQMSSWAVWAALGMYPQAPGRAELVLASPQFPSITISRGNGKTITITAPNASDSVKYVQSLRVNGQNSTKAWLPESFVANGGTLDFTLGTSPNTSWGSAPADVPPSFDVGPATPRSGAIVGLANKCADADPTQTTNGAQVRLWDCNGSPAQQWTLASDGTIRALGRCMDVASSKRDNGTKVQLWDCNGTGAQQWWPRPNGSLVNPPAGRCLDVPNSNSANGTQLQIYDCNATGAQNWRLP</sequence>
<accession>A0A428ZUW6</accession>
<dbReference type="PANTHER" id="PTHR12143:SF39">
    <property type="entry name" value="SECRETED PROTEIN"/>
    <property type="match status" value="1"/>
</dbReference>
<dbReference type="Gene3D" id="1.20.1050.60">
    <property type="entry name" value="alpha-1,2-mannosidase"/>
    <property type="match status" value="1"/>
</dbReference>
<dbReference type="InterPro" id="IPR041371">
    <property type="entry name" value="GH92_N"/>
</dbReference>
<dbReference type="InterPro" id="IPR014718">
    <property type="entry name" value="GH-type_carb-bd"/>
</dbReference>
<dbReference type="InterPro" id="IPR035992">
    <property type="entry name" value="Ricin_B-like_lectins"/>
</dbReference>
<dbReference type="AlphaFoldDB" id="A0A428ZUW6"/>
<dbReference type="PROSITE" id="PS50231">
    <property type="entry name" value="RICIN_B_LECTIN"/>
    <property type="match status" value="1"/>
</dbReference>
<dbReference type="NCBIfam" id="TIGR01180">
    <property type="entry name" value="aman2_put"/>
    <property type="match status" value="1"/>
</dbReference>
<dbReference type="NCBIfam" id="NF035929">
    <property type="entry name" value="lectin_1"/>
    <property type="match status" value="1"/>
</dbReference>
<dbReference type="Pfam" id="PF00652">
    <property type="entry name" value="Ricin_B_lectin"/>
    <property type="match status" value="1"/>
</dbReference>
<dbReference type="PANTHER" id="PTHR12143">
    <property type="entry name" value="PEPTIDE N-GLYCANASE PNGASE -RELATED"/>
    <property type="match status" value="1"/>
</dbReference>
<evidence type="ECO:0000313" key="4">
    <source>
        <dbReference type="Proteomes" id="UP000287547"/>
    </source>
</evidence>
<dbReference type="InterPro" id="IPR012939">
    <property type="entry name" value="Glyco_hydro_92"/>
</dbReference>
<dbReference type="CDD" id="cd23451">
    <property type="entry name" value="beta-trefoil_Ricin_laminarinase"/>
    <property type="match status" value="1"/>
</dbReference>
<dbReference type="GO" id="GO:0005829">
    <property type="term" value="C:cytosol"/>
    <property type="evidence" value="ECO:0007669"/>
    <property type="project" value="TreeGrafter"/>
</dbReference>
<evidence type="ECO:0000259" key="2">
    <source>
        <dbReference type="SMART" id="SM00458"/>
    </source>
</evidence>
<feature type="domain" description="Ricin B lectin" evidence="2">
    <location>
        <begin position="804"/>
        <end position="928"/>
    </location>
</feature>
<dbReference type="Pfam" id="PF17678">
    <property type="entry name" value="Glyco_hydro_92N"/>
    <property type="match status" value="1"/>
</dbReference>
<dbReference type="GO" id="GO:0006516">
    <property type="term" value="P:glycoprotein catabolic process"/>
    <property type="evidence" value="ECO:0007669"/>
    <property type="project" value="TreeGrafter"/>
</dbReference>
<organism evidence="3 4">
    <name type="scientific">Kibdelosporangium aridum</name>
    <dbReference type="NCBI Taxonomy" id="2030"/>
    <lineage>
        <taxon>Bacteria</taxon>
        <taxon>Bacillati</taxon>
        <taxon>Actinomycetota</taxon>
        <taxon>Actinomycetes</taxon>
        <taxon>Pseudonocardiales</taxon>
        <taxon>Pseudonocardiaceae</taxon>
        <taxon>Kibdelosporangium</taxon>
    </lineage>
</organism>
<evidence type="ECO:0000256" key="1">
    <source>
        <dbReference type="SAM" id="MobiDB-lite"/>
    </source>
</evidence>
<evidence type="ECO:0000313" key="3">
    <source>
        <dbReference type="EMBL" id="RSM91858.1"/>
    </source>
</evidence>
<dbReference type="GO" id="GO:0000224">
    <property type="term" value="F:peptide-N4-(N-acetyl-beta-glucosaminyl)asparagine amidase activity"/>
    <property type="evidence" value="ECO:0007669"/>
    <property type="project" value="TreeGrafter"/>
</dbReference>
<dbReference type="Pfam" id="PF07971">
    <property type="entry name" value="Glyco_hydro_92"/>
    <property type="match status" value="1"/>
</dbReference>
<dbReference type="InterPro" id="IPR000772">
    <property type="entry name" value="Ricin_B_lectin"/>
</dbReference>
<dbReference type="GO" id="GO:0030246">
    <property type="term" value="F:carbohydrate binding"/>
    <property type="evidence" value="ECO:0007669"/>
    <property type="project" value="InterPro"/>
</dbReference>
<protein>
    <submittedName>
        <fullName evidence="3">Glycoside hydrolase family 92 protein</fullName>
    </submittedName>
</protein>
<dbReference type="InterPro" id="IPR008928">
    <property type="entry name" value="6-hairpin_glycosidase_sf"/>
</dbReference>
<reference evidence="3 4" key="1">
    <citation type="submission" date="2018-05" db="EMBL/GenBank/DDBJ databases">
        <title>Evolution of GPA BGCs.</title>
        <authorList>
            <person name="Waglechner N."/>
            <person name="Wright G.D."/>
        </authorList>
    </citation>
    <scope>NUCLEOTIDE SEQUENCE [LARGE SCALE GENOMIC DNA]</scope>
    <source>
        <strain evidence="3 4">A82846</strain>
    </source>
</reference>
<proteinExistence type="predicted"/>
<dbReference type="SUPFAM" id="SSF50370">
    <property type="entry name" value="Ricin B-like lectins"/>
    <property type="match status" value="1"/>
</dbReference>
<dbReference type="OrthoDB" id="9804511at2"/>
<dbReference type="Proteomes" id="UP000287547">
    <property type="component" value="Unassembled WGS sequence"/>
</dbReference>
<feature type="region of interest" description="Disordered" evidence="1">
    <location>
        <begin position="268"/>
        <end position="290"/>
    </location>
</feature>
<dbReference type="Gene3D" id="2.70.98.10">
    <property type="match status" value="1"/>
</dbReference>
<dbReference type="InterPro" id="IPR005887">
    <property type="entry name" value="GH92_a_mannosidase_put"/>
</dbReference>
<feature type="compositionally biased region" description="Polar residues" evidence="1">
    <location>
        <begin position="271"/>
        <end position="283"/>
    </location>
</feature>
<dbReference type="Gene3D" id="2.80.10.50">
    <property type="match status" value="2"/>
</dbReference>
<dbReference type="Gene3D" id="3.30.2080.10">
    <property type="entry name" value="GH92 mannosidase domain"/>
    <property type="match status" value="1"/>
</dbReference>
<dbReference type="EMBL" id="QHKI01000001">
    <property type="protein sequence ID" value="RSM91858.1"/>
    <property type="molecule type" value="Genomic_DNA"/>
</dbReference>
<comment type="caution">
    <text evidence="3">The sequence shown here is derived from an EMBL/GenBank/DDBJ whole genome shotgun (WGS) entry which is preliminary data.</text>
</comment>
<keyword evidence="3" id="KW-0378">Hydrolase</keyword>
<dbReference type="SUPFAM" id="SSF48208">
    <property type="entry name" value="Six-hairpin glycosidases"/>
    <property type="match status" value="1"/>
</dbReference>
<dbReference type="SMART" id="SM00458">
    <property type="entry name" value="RICIN"/>
    <property type="match status" value="1"/>
</dbReference>
<name>A0A428ZUW6_KIBAR</name>